<reference evidence="1" key="1">
    <citation type="submission" date="2019-12" db="EMBL/GenBank/DDBJ databases">
        <title>Genome sequencing and annotation of Brassica cretica.</title>
        <authorList>
            <person name="Studholme D.J."/>
            <person name="Sarris P."/>
        </authorList>
    </citation>
    <scope>NUCLEOTIDE SEQUENCE</scope>
    <source>
        <strain evidence="1">PFS-109/04</strain>
        <tissue evidence="1">Leaf</tissue>
    </source>
</reference>
<dbReference type="Proteomes" id="UP000712600">
    <property type="component" value="Unassembled WGS sequence"/>
</dbReference>
<evidence type="ECO:0000313" key="2">
    <source>
        <dbReference type="Proteomes" id="UP000712600"/>
    </source>
</evidence>
<evidence type="ECO:0000313" key="1">
    <source>
        <dbReference type="EMBL" id="KAF3599015.1"/>
    </source>
</evidence>
<dbReference type="AlphaFoldDB" id="A0A8S9SG18"/>
<sequence>MHTLSGNRFRRRLLLLAWQAIIYWVWAERNSRLHRHTFRSPDVLLRLVDCQIKDRINSLREVNPTTCSQLLQLWFLACDPTIVSA</sequence>
<organism evidence="1 2">
    <name type="scientific">Brassica cretica</name>
    <name type="common">Mustard</name>
    <dbReference type="NCBI Taxonomy" id="69181"/>
    <lineage>
        <taxon>Eukaryota</taxon>
        <taxon>Viridiplantae</taxon>
        <taxon>Streptophyta</taxon>
        <taxon>Embryophyta</taxon>
        <taxon>Tracheophyta</taxon>
        <taxon>Spermatophyta</taxon>
        <taxon>Magnoliopsida</taxon>
        <taxon>eudicotyledons</taxon>
        <taxon>Gunneridae</taxon>
        <taxon>Pentapetalae</taxon>
        <taxon>rosids</taxon>
        <taxon>malvids</taxon>
        <taxon>Brassicales</taxon>
        <taxon>Brassicaceae</taxon>
        <taxon>Brassiceae</taxon>
        <taxon>Brassica</taxon>
    </lineage>
</organism>
<comment type="caution">
    <text evidence="1">The sequence shown here is derived from an EMBL/GenBank/DDBJ whole genome shotgun (WGS) entry which is preliminary data.</text>
</comment>
<dbReference type="EMBL" id="QGKX02000004">
    <property type="protein sequence ID" value="KAF3599015.1"/>
    <property type="molecule type" value="Genomic_DNA"/>
</dbReference>
<protein>
    <submittedName>
        <fullName evidence="1">Uncharacterized protein</fullName>
    </submittedName>
</protein>
<accession>A0A8S9SG18</accession>
<proteinExistence type="predicted"/>
<gene>
    <name evidence="1" type="ORF">F2Q69_00032812</name>
</gene>
<name>A0A8S9SG18_BRACR</name>